<dbReference type="Gene3D" id="1.20.1070.10">
    <property type="entry name" value="Rhodopsin 7-helix transmembrane proteins"/>
    <property type="match status" value="1"/>
</dbReference>
<dbReference type="InterPro" id="IPR017452">
    <property type="entry name" value="GPCR_Rhodpsn_7TM"/>
</dbReference>
<feature type="transmembrane region" description="Helical" evidence="10">
    <location>
        <begin position="183"/>
        <end position="207"/>
    </location>
</feature>
<dbReference type="AlphaFoldDB" id="A0A915IJ18"/>
<evidence type="ECO:0000256" key="5">
    <source>
        <dbReference type="ARBA" id="ARBA00023040"/>
    </source>
</evidence>
<feature type="transmembrane region" description="Helical" evidence="10">
    <location>
        <begin position="54"/>
        <end position="71"/>
    </location>
</feature>
<name>A0A915IJ18_ROMCU</name>
<keyword evidence="9" id="KW-0807">Transducer</keyword>
<evidence type="ECO:0000256" key="1">
    <source>
        <dbReference type="ARBA" id="ARBA00004651"/>
    </source>
</evidence>
<dbReference type="WBParaSite" id="nRc.2.0.1.t14051-RA">
    <property type="protein sequence ID" value="nRc.2.0.1.t14051-RA"/>
    <property type="gene ID" value="nRc.2.0.1.g14051"/>
</dbReference>
<accession>A0A915IJ18</accession>
<feature type="transmembrane region" description="Helical" evidence="10">
    <location>
        <begin position="280"/>
        <end position="301"/>
    </location>
</feature>
<keyword evidence="3 10" id="KW-0812">Transmembrane</keyword>
<dbReference type="CDD" id="cd00637">
    <property type="entry name" value="7tm_classA_rhodopsin-like"/>
    <property type="match status" value="1"/>
</dbReference>
<feature type="domain" description="G-protein coupled receptors family 1 profile" evidence="11">
    <location>
        <begin position="31"/>
        <end position="293"/>
    </location>
</feature>
<sequence length="353" mass="40776">MCNSTLTVIYNPLFLFGKLLQTSLGPLAIFLNVLMIVVLLNAKSIHLHTNLRHLLANVSLCSTIATVYSFVKNLHTFVAMVSGNPCSLFETIRTCKWHDCIFLLSKFPVLFTLTVTGVERWYALRYFQTYASTSNDTRHKVPKIAIVFVWLLSLTFVLFLNQTAPTDDWFMPYCNALFVYDRLYTTVLCVFLLIAELSSLLFFFFLWSRTVSRMSVRVDDASENYQLNDRLARRTTLTVSKFMFASILVHAICWTCILVMAISIINFLNVSLNALIIAEFLFYLPCIVHMVVHPILSIYSCELIRSELAKLFPFLKPYWKRFFGDGDERITDFRTKDEHFGTMTALWERAKGK</sequence>
<feature type="transmembrane region" description="Helical" evidence="10">
    <location>
        <begin position="242"/>
        <end position="268"/>
    </location>
</feature>
<keyword evidence="4 10" id="KW-1133">Transmembrane helix</keyword>
<reference evidence="13" key="1">
    <citation type="submission" date="2022-11" db="UniProtKB">
        <authorList>
            <consortium name="WormBaseParasite"/>
        </authorList>
    </citation>
    <scope>IDENTIFICATION</scope>
</reference>
<dbReference type="GO" id="GO:0005886">
    <property type="term" value="C:plasma membrane"/>
    <property type="evidence" value="ECO:0007669"/>
    <property type="project" value="UniProtKB-SubCell"/>
</dbReference>
<dbReference type="GO" id="GO:0004930">
    <property type="term" value="F:G protein-coupled receptor activity"/>
    <property type="evidence" value="ECO:0007669"/>
    <property type="project" value="UniProtKB-KW"/>
</dbReference>
<keyword evidence="8" id="KW-0325">Glycoprotein</keyword>
<keyword evidence="7" id="KW-0675">Receptor</keyword>
<organism evidence="12 13">
    <name type="scientific">Romanomermis culicivorax</name>
    <name type="common">Nematode worm</name>
    <dbReference type="NCBI Taxonomy" id="13658"/>
    <lineage>
        <taxon>Eukaryota</taxon>
        <taxon>Metazoa</taxon>
        <taxon>Ecdysozoa</taxon>
        <taxon>Nematoda</taxon>
        <taxon>Enoplea</taxon>
        <taxon>Dorylaimia</taxon>
        <taxon>Mermithida</taxon>
        <taxon>Mermithoidea</taxon>
        <taxon>Mermithidae</taxon>
        <taxon>Romanomermis</taxon>
    </lineage>
</organism>
<evidence type="ECO:0000256" key="2">
    <source>
        <dbReference type="ARBA" id="ARBA00022475"/>
    </source>
</evidence>
<keyword evidence="12" id="KW-1185">Reference proteome</keyword>
<evidence type="ECO:0000256" key="9">
    <source>
        <dbReference type="ARBA" id="ARBA00023224"/>
    </source>
</evidence>
<keyword evidence="2" id="KW-1003">Cell membrane</keyword>
<feature type="transmembrane region" description="Helical" evidence="10">
    <location>
        <begin position="20"/>
        <end position="42"/>
    </location>
</feature>
<comment type="subcellular location">
    <subcellularLocation>
        <location evidence="1">Cell membrane</location>
        <topology evidence="1">Multi-pass membrane protein</topology>
    </subcellularLocation>
</comment>
<dbReference type="PANTHER" id="PTHR24246">
    <property type="entry name" value="OLFACTORY RECEPTOR AND ADENOSINE RECEPTOR"/>
    <property type="match status" value="1"/>
</dbReference>
<dbReference type="PROSITE" id="PS50262">
    <property type="entry name" value="G_PROTEIN_RECEP_F1_2"/>
    <property type="match status" value="1"/>
</dbReference>
<dbReference type="OMA" id="NVRIMRI"/>
<evidence type="ECO:0000256" key="7">
    <source>
        <dbReference type="ARBA" id="ARBA00023170"/>
    </source>
</evidence>
<keyword evidence="5" id="KW-0297">G-protein coupled receptor</keyword>
<dbReference type="SUPFAM" id="SSF81321">
    <property type="entry name" value="Family A G protein-coupled receptor-like"/>
    <property type="match status" value="1"/>
</dbReference>
<evidence type="ECO:0000256" key="6">
    <source>
        <dbReference type="ARBA" id="ARBA00023136"/>
    </source>
</evidence>
<evidence type="ECO:0000256" key="8">
    <source>
        <dbReference type="ARBA" id="ARBA00023180"/>
    </source>
</evidence>
<evidence type="ECO:0000313" key="12">
    <source>
        <dbReference type="Proteomes" id="UP000887565"/>
    </source>
</evidence>
<feature type="transmembrane region" description="Helical" evidence="10">
    <location>
        <begin position="144"/>
        <end position="163"/>
    </location>
</feature>
<dbReference type="Proteomes" id="UP000887565">
    <property type="component" value="Unplaced"/>
</dbReference>
<proteinExistence type="predicted"/>
<keyword evidence="6 10" id="KW-0472">Membrane</keyword>
<evidence type="ECO:0000259" key="11">
    <source>
        <dbReference type="PROSITE" id="PS50262"/>
    </source>
</evidence>
<evidence type="ECO:0000256" key="4">
    <source>
        <dbReference type="ARBA" id="ARBA00022989"/>
    </source>
</evidence>
<dbReference type="PANTHER" id="PTHR24246:SF27">
    <property type="entry name" value="ADENOSINE RECEPTOR, ISOFORM A"/>
    <property type="match status" value="1"/>
</dbReference>
<evidence type="ECO:0000313" key="13">
    <source>
        <dbReference type="WBParaSite" id="nRc.2.0.1.t14051-RA"/>
    </source>
</evidence>
<evidence type="ECO:0000256" key="3">
    <source>
        <dbReference type="ARBA" id="ARBA00022692"/>
    </source>
</evidence>
<evidence type="ECO:0000256" key="10">
    <source>
        <dbReference type="SAM" id="Phobius"/>
    </source>
</evidence>
<protein>
    <submittedName>
        <fullName evidence="13">G-protein coupled receptors family 1 profile domain-containing protein</fullName>
    </submittedName>
</protein>
<feature type="transmembrane region" description="Helical" evidence="10">
    <location>
        <begin position="101"/>
        <end position="123"/>
    </location>
</feature>